<keyword evidence="1" id="KW-1133">Transmembrane helix</keyword>
<dbReference type="EMBL" id="VFIP01000002">
    <property type="protein sequence ID" value="TWS00490.1"/>
    <property type="molecule type" value="Genomic_DNA"/>
</dbReference>
<evidence type="ECO:0000313" key="2">
    <source>
        <dbReference type="EMBL" id="TWS00490.1"/>
    </source>
</evidence>
<sequence length="78" mass="8295">MAKLRSVIAINKKAIIMFGSLAVGVPAVNIFVLVQWGAAMGFLSFFAGLLICACLLPKQGSTSFIRLDLDINPEAAQI</sequence>
<feature type="transmembrane region" description="Helical" evidence="1">
    <location>
        <begin position="38"/>
        <end position="56"/>
    </location>
</feature>
<accession>A0A5C5Q5L8</accession>
<dbReference type="OrthoDB" id="9918380at2"/>
<comment type="caution">
    <text evidence="2">The sequence shown here is derived from an EMBL/GenBank/DDBJ whole genome shotgun (WGS) entry which is preliminary data.</text>
</comment>
<organism evidence="2 3">
    <name type="scientific">Pseudomonas saxonica</name>
    <dbReference type="NCBI Taxonomy" id="2600598"/>
    <lineage>
        <taxon>Bacteria</taxon>
        <taxon>Pseudomonadati</taxon>
        <taxon>Pseudomonadota</taxon>
        <taxon>Gammaproteobacteria</taxon>
        <taxon>Pseudomonadales</taxon>
        <taxon>Pseudomonadaceae</taxon>
        <taxon>Pseudomonas</taxon>
    </lineage>
</organism>
<keyword evidence="1" id="KW-0812">Transmembrane</keyword>
<protein>
    <submittedName>
        <fullName evidence="2">Uncharacterized protein</fullName>
    </submittedName>
</protein>
<name>A0A5C5Q5L8_9PSED</name>
<keyword evidence="1" id="KW-0472">Membrane</keyword>
<feature type="transmembrane region" description="Helical" evidence="1">
    <location>
        <begin position="14"/>
        <end position="32"/>
    </location>
</feature>
<reference evidence="2 3" key="1">
    <citation type="submission" date="2019-06" db="EMBL/GenBank/DDBJ databases">
        <title>Pseudomonas bimorpha sp. nov. isolated from bovine raw milk and skim milk concentrate.</title>
        <authorList>
            <person name="Hofmann K."/>
            <person name="Huptas C."/>
            <person name="Doll E."/>
            <person name="Scherer S."/>
            <person name="Wenning M."/>
        </authorList>
    </citation>
    <scope>NUCLEOTIDE SEQUENCE [LARGE SCALE GENOMIC DNA]</scope>
    <source>
        <strain evidence="2 3">DSM 108990</strain>
    </source>
</reference>
<evidence type="ECO:0000256" key="1">
    <source>
        <dbReference type="SAM" id="Phobius"/>
    </source>
</evidence>
<dbReference type="Proteomes" id="UP000317901">
    <property type="component" value="Unassembled WGS sequence"/>
</dbReference>
<gene>
    <name evidence="2" type="ORF">FJD37_01650</name>
</gene>
<evidence type="ECO:0000313" key="3">
    <source>
        <dbReference type="Proteomes" id="UP000317901"/>
    </source>
</evidence>
<dbReference type="RefSeq" id="WP_146424712.1">
    <property type="nucleotide sequence ID" value="NZ_VFIP01000002.1"/>
</dbReference>
<dbReference type="AlphaFoldDB" id="A0A5C5Q5L8"/>
<proteinExistence type="predicted"/>